<reference evidence="3" key="1">
    <citation type="submission" date="2020-07" db="EMBL/GenBank/DDBJ databases">
        <authorList>
            <person name="Camacho E."/>
        </authorList>
    </citation>
    <scope>NUCLEOTIDE SEQUENCE</scope>
    <source>
        <strain evidence="3">MPO218</strain>
    </source>
</reference>
<accession>A0A975HFN9</accession>
<reference evidence="3" key="2">
    <citation type="submission" date="2021-04" db="EMBL/GenBank/DDBJ databases">
        <title>Isolation and genomic analysis of the ibuprofen-degrading bacterium Sphingomonas strain MPO218.</title>
        <authorList>
            <person name="Aulestia M."/>
            <person name="Flores A."/>
            <person name="Mangas E.L."/>
            <person name="Perez-Pulido A.J."/>
            <person name="Santero E."/>
            <person name="Camacho E.M."/>
        </authorList>
    </citation>
    <scope>NUCLEOTIDE SEQUENCE</scope>
    <source>
        <strain evidence="3">MPO218</strain>
    </source>
</reference>
<gene>
    <name evidence="3" type="ORF">HRJ34_09690</name>
</gene>
<proteinExistence type="predicted"/>
<evidence type="ECO:0000259" key="2">
    <source>
        <dbReference type="Pfam" id="PF07238"/>
    </source>
</evidence>
<dbReference type="EMBL" id="CP059319">
    <property type="protein sequence ID" value="QTH23746.1"/>
    <property type="molecule type" value="Genomic_DNA"/>
</dbReference>
<evidence type="ECO:0000313" key="3">
    <source>
        <dbReference type="EMBL" id="QTH23746.1"/>
    </source>
</evidence>
<name>A0A975HFN9_9SPHN</name>
<feature type="domain" description="PilZ" evidence="2">
    <location>
        <begin position="10"/>
        <end position="99"/>
    </location>
</feature>
<sequence>MTSFAVESSERRRAFRFAISHQSRLRLTLEGAAGGEDIDSVMLTDISQQGLMAAGAGHLVPGAQILLEIPLVGWREVEVVWIAENRAGCRFTEPLSFDELRLAAASNERLALEFPSLGADIAQLPELSRSAEDDEDDADIDDAPGSQPWLLPVGLLVLALIAAIGFMIAY</sequence>
<feature type="transmembrane region" description="Helical" evidence="1">
    <location>
        <begin position="149"/>
        <end position="169"/>
    </location>
</feature>
<organism evidence="3 4">
    <name type="scientific">Rhizorhabdus wittichii</name>
    <dbReference type="NCBI Taxonomy" id="160791"/>
    <lineage>
        <taxon>Bacteria</taxon>
        <taxon>Pseudomonadati</taxon>
        <taxon>Pseudomonadota</taxon>
        <taxon>Alphaproteobacteria</taxon>
        <taxon>Sphingomonadales</taxon>
        <taxon>Sphingomonadaceae</taxon>
        <taxon>Rhizorhabdus</taxon>
    </lineage>
</organism>
<keyword evidence="1" id="KW-0472">Membrane</keyword>
<dbReference type="AlphaFoldDB" id="A0A975HFN9"/>
<dbReference type="Proteomes" id="UP000664914">
    <property type="component" value="Chromosome"/>
</dbReference>
<dbReference type="RefSeq" id="WP_016745939.1">
    <property type="nucleotide sequence ID" value="NZ_CP059319.1"/>
</dbReference>
<dbReference type="Pfam" id="PF07238">
    <property type="entry name" value="PilZ"/>
    <property type="match status" value="1"/>
</dbReference>
<keyword evidence="1" id="KW-1133">Transmembrane helix</keyword>
<evidence type="ECO:0000256" key="1">
    <source>
        <dbReference type="SAM" id="Phobius"/>
    </source>
</evidence>
<dbReference type="InterPro" id="IPR009875">
    <property type="entry name" value="PilZ_domain"/>
</dbReference>
<protein>
    <submittedName>
        <fullName evidence="3">PilZ domain-containing protein</fullName>
    </submittedName>
</protein>
<evidence type="ECO:0000313" key="4">
    <source>
        <dbReference type="Proteomes" id="UP000664914"/>
    </source>
</evidence>
<dbReference type="GO" id="GO:0035438">
    <property type="term" value="F:cyclic-di-GMP binding"/>
    <property type="evidence" value="ECO:0007669"/>
    <property type="project" value="InterPro"/>
</dbReference>
<dbReference type="SUPFAM" id="SSF141371">
    <property type="entry name" value="PilZ domain-like"/>
    <property type="match status" value="1"/>
</dbReference>
<keyword evidence="1" id="KW-0812">Transmembrane</keyword>